<reference evidence="1 2" key="1">
    <citation type="submission" date="2018-12" db="EMBL/GenBank/DDBJ databases">
        <authorList>
            <person name="Yu L."/>
        </authorList>
    </citation>
    <scope>NUCLEOTIDE SEQUENCE [LARGE SCALE GENOMIC DNA]</scope>
    <source>
        <strain evidence="1 2">S5H2222</strain>
    </source>
</reference>
<dbReference type="RefSeq" id="WP_126295141.1">
    <property type="nucleotide sequence ID" value="NZ_CP155468.1"/>
</dbReference>
<organism evidence="1 2">
    <name type="scientific">Lysinibacillus telephonicus</name>
    <dbReference type="NCBI Taxonomy" id="1714840"/>
    <lineage>
        <taxon>Bacteria</taxon>
        <taxon>Bacillati</taxon>
        <taxon>Bacillota</taxon>
        <taxon>Bacilli</taxon>
        <taxon>Bacillales</taxon>
        <taxon>Bacillaceae</taxon>
        <taxon>Lysinibacillus</taxon>
    </lineage>
</organism>
<gene>
    <name evidence="1" type="ORF">EKG35_13795</name>
</gene>
<dbReference type="Proteomes" id="UP000276349">
    <property type="component" value="Unassembled WGS sequence"/>
</dbReference>
<evidence type="ECO:0000313" key="1">
    <source>
        <dbReference type="EMBL" id="RTQ91188.1"/>
    </source>
</evidence>
<dbReference type="EMBL" id="RXNR01000042">
    <property type="protein sequence ID" value="RTQ91188.1"/>
    <property type="molecule type" value="Genomic_DNA"/>
</dbReference>
<sequence>MPIKKKLKNTLTYEGSKKLNEYEVEKNGLIFKLDGKVKVVSNIAVNKQLNRNLNKLGIKELRFQNLHQTHEAFSVQYVFQ</sequence>
<name>A0A3S0HZ81_9BACI</name>
<evidence type="ECO:0000313" key="2">
    <source>
        <dbReference type="Proteomes" id="UP000276349"/>
    </source>
</evidence>
<proteinExistence type="predicted"/>
<accession>A0A3S0HZ81</accession>
<keyword evidence="2" id="KW-1185">Reference proteome</keyword>
<dbReference type="AlphaFoldDB" id="A0A3S0HZ81"/>
<protein>
    <submittedName>
        <fullName evidence="1">Uncharacterized protein</fullName>
    </submittedName>
</protein>
<comment type="caution">
    <text evidence="1">The sequence shown here is derived from an EMBL/GenBank/DDBJ whole genome shotgun (WGS) entry which is preliminary data.</text>
</comment>